<sequence length="59" mass="6566">MRRRLWASLGLVAGLAIGAVGEWWLLRPLAPNPFLVGLVGLVMGGLLALLISFWWPKRR</sequence>
<keyword evidence="1" id="KW-0812">Transmembrane</keyword>
<accession>A0ABW4CVI6</accession>
<organism evidence="2 3">
    <name type="scientific">Lacticaseibacillus hegangensis</name>
    <dbReference type="NCBI Taxonomy" id="2486010"/>
    <lineage>
        <taxon>Bacteria</taxon>
        <taxon>Bacillati</taxon>
        <taxon>Bacillota</taxon>
        <taxon>Bacilli</taxon>
        <taxon>Lactobacillales</taxon>
        <taxon>Lactobacillaceae</taxon>
        <taxon>Lacticaseibacillus</taxon>
    </lineage>
</organism>
<name>A0ABW4CVI6_9LACO</name>
<evidence type="ECO:0000313" key="2">
    <source>
        <dbReference type="EMBL" id="MFD1440108.1"/>
    </source>
</evidence>
<keyword evidence="1" id="KW-1133">Transmembrane helix</keyword>
<gene>
    <name evidence="2" type="ORF">ACFQ5K_01705</name>
</gene>
<proteinExistence type="predicted"/>
<reference evidence="3" key="1">
    <citation type="journal article" date="2019" name="Int. J. Syst. Evol. Microbiol.">
        <title>The Global Catalogue of Microorganisms (GCM) 10K type strain sequencing project: providing services to taxonomists for standard genome sequencing and annotation.</title>
        <authorList>
            <consortium name="The Broad Institute Genomics Platform"/>
            <consortium name="The Broad Institute Genome Sequencing Center for Infectious Disease"/>
            <person name="Wu L."/>
            <person name="Ma J."/>
        </authorList>
    </citation>
    <scope>NUCLEOTIDE SEQUENCE [LARGE SCALE GENOMIC DNA]</scope>
    <source>
        <strain evidence="3">CCM 8912</strain>
    </source>
</reference>
<protein>
    <submittedName>
        <fullName evidence="2">Uncharacterized protein</fullName>
    </submittedName>
</protein>
<evidence type="ECO:0000313" key="3">
    <source>
        <dbReference type="Proteomes" id="UP001597212"/>
    </source>
</evidence>
<evidence type="ECO:0000256" key="1">
    <source>
        <dbReference type="SAM" id="Phobius"/>
    </source>
</evidence>
<keyword evidence="1" id="KW-0472">Membrane</keyword>
<dbReference type="RefSeq" id="WP_125754965.1">
    <property type="nucleotide sequence ID" value="NZ_JBHTOK010000008.1"/>
</dbReference>
<dbReference type="Proteomes" id="UP001597212">
    <property type="component" value="Unassembled WGS sequence"/>
</dbReference>
<keyword evidence="3" id="KW-1185">Reference proteome</keyword>
<comment type="caution">
    <text evidence="2">The sequence shown here is derived from an EMBL/GenBank/DDBJ whole genome shotgun (WGS) entry which is preliminary data.</text>
</comment>
<dbReference type="EMBL" id="JBHTOK010000008">
    <property type="protein sequence ID" value="MFD1440108.1"/>
    <property type="molecule type" value="Genomic_DNA"/>
</dbReference>
<feature type="transmembrane region" description="Helical" evidence="1">
    <location>
        <begin position="34"/>
        <end position="55"/>
    </location>
</feature>